<dbReference type="AlphaFoldDB" id="A0A8H3FX91"/>
<dbReference type="EMBL" id="CAJPDS010000063">
    <property type="protein sequence ID" value="CAF9932494.1"/>
    <property type="molecule type" value="Genomic_DNA"/>
</dbReference>
<dbReference type="InterPro" id="IPR050471">
    <property type="entry name" value="AB_hydrolase"/>
</dbReference>
<dbReference type="PANTHER" id="PTHR43433">
    <property type="entry name" value="HYDROLASE, ALPHA/BETA FOLD FAMILY PROTEIN"/>
    <property type="match status" value="1"/>
</dbReference>
<name>A0A8H3FX91_9LECA</name>
<sequence>MFAPVVTKVKTEDGIQWHCERQGSGPHVILIPSGEGDCESFATVARALASAFTITTFDMPGMSRTTAPDSALHALSASKLAEQIVGLLDQLSIDKAAFYGCSSGGLAALALAADHPSRVRGVVVHEVPLAQAESIQRFKTMDDVTAVETCRYAFSSVMCEDQEKWLALGPAYHQRLDRNYLTWARNYANIVERAFTVEELTKRPVCWTIGSLTPAGFFFQNVVDGYGAGIAVGLLPSKHFPQVTVPGILAEHIKTAIEKFPS</sequence>
<dbReference type="GO" id="GO:0046503">
    <property type="term" value="P:glycerolipid catabolic process"/>
    <property type="evidence" value="ECO:0007669"/>
    <property type="project" value="TreeGrafter"/>
</dbReference>
<feature type="domain" description="AB hydrolase-1" evidence="1">
    <location>
        <begin position="26"/>
        <end position="156"/>
    </location>
</feature>
<evidence type="ECO:0000313" key="2">
    <source>
        <dbReference type="EMBL" id="CAF9932494.1"/>
    </source>
</evidence>
<proteinExistence type="predicted"/>
<comment type="caution">
    <text evidence="2">The sequence shown here is derived from an EMBL/GenBank/DDBJ whole genome shotgun (WGS) entry which is preliminary data.</text>
</comment>
<keyword evidence="3" id="KW-1185">Reference proteome</keyword>
<evidence type="ECO:0000313" key="3">
    <source>
        <dbReference type="Proteomes" id="UP000664521"/>
    </source>
</evidence>
<dbReference type="OrthoDB" id="408373at2759"/>
<organism evidence="2 3">
    <name type="scientific">Heterodermia speciosa</name>
    <dbReference type="NCBI Taxonomy" id="116794"/>
    <lineage>
        <taxon>Eukaryota</taxon>
        <taxon>Fungi</taxon>
        <taxon>Dikarya</taxon>
        <taxon>Ascomycota</taxon>
        <taxon>Pezizomycotina</taxon>
        <taxon>Lecanoromycetes</taxon>
        <taxon>OSLEUM clade</taxon>
        <taxon>Lecanoromycetidae</taxon>
        <taxon>Caliciales</taxon>
        <taxon>Physciaceae</taxon>
        <taxon>Heterodermia</taxon>
    </lineage>
</organism>
<evidence type="ECO:0000259" key="1">
    <source>
        <dbReference type="Pfam" id="PF00561"/>
    </source>
</evidence>
<dbReference type="GO" id="GO:0004806">
    <property type="term" value="F:triacylglycerol lipase activity"/>
    <property type="evidence" value="ECO:0007669"/>
    <property type="project" value="TreeGrafter"/>
</dbReference>
<dbReference type="InterPro" id="IPR000073">
    <property type="entry name" value="AB_hydrolase_1"/>
</dbReference>
<dbReference type="InterPro" id="IPR029058">
    <property type="entry name" value="AB_hydrolase_fold"/>
</dbReference>
<dbReference type="Proteomes" id="UP000664521">
    <property type="component" value="Unassembled WGS sequence"/>
</dbReference>
<dbReference type="Pfam" id="PF00561">
    <property type="entry name" value="Abhydrolase_1"/>
    <property type="match status" value="1"/>
</dbReference>
<dbReference type="SUPFAM" id="SSF53474">
    <property type="entry name" value="alpha/beta-Hydrolases"/>
    <property type="match status" value="1"/>
</dbReference>
<accession>A0A8H3FX91</accession>
<protein>
    <recommendedName>
        <fullName evidence="1">AB hydrolase-1 domain-containing protein</fullName>
    </recommendedName>
</protein>
<reference evidence="2" key="1">
    <citation type="submission" date="2021-03" db="EMBL/GenBank/DDBJ databases">
        <authorList>
            <person name="Tagirdzhanova G."/>
        </authorList>
    </citation>
    <scope>NUCLEOTIDE SEQUENCE</scope>
</reference>
<gene>
    <name evidence="2" type="ORF">HETSPECPRED_008382</name>
</gene>
<dbReference type="PANTHER" id="PTHR43433:SF5">
    <property type="entry name" value="AB HYDROLASE-1 DOMAIN-CONTAINING PROTEIN"/>
    <property type="match status" value="1"/>
</dbReference>
<dbReference type="Gene3D" id="3.40.50.1820">
    <property type="entry name" value="alpha/beta hydrolase"/>
    <property type="match status" value="1"/>
</dbReference>